<dbReference type="SUPFAM" id="SSF51735">
    <property type="entry name" value="NAD(P)-binding Rossmann-fold domains"/>
    <property type="match status" value="1"/>
</dbReference>
<protein>
    <recommendedName>
        <fullName evidence="2">NAD-dependent epimerase/dehydratase domain-containing protein</fullName>
    </recommendedName>
</protein>
<dbReference type="InterPro" id="IPR036291">
    <property type="entry name" value="NAD(P)-bd_dom_sf"/>
</dbReference>
<evidence type="ECO:0000313" key="4">
    <source>
        <dbReference type="Proteomes" id="UP000244932"/>
    </source>
</evidence>
<name>A0A2R8AEP2_9RHOB</name>
<accession>A0A2R8AEP2</accession>
<sequence length="353" mass="38002">MPYLVNTSAPVLVTGASGYVAGWIVKKLLERGATVHGAVRDPKDEAKVGHLRTMAENSPGGLKLFKADLLEPGSYRPAMRGCATVFHTASPFKTDVNDPQADLVDPALEGTRNVLQSVNDTETVSKVVLTSSCAAIYGDAADCADAPGGRLDESVWNTTSSLDYQPYSFSKTVAEREAWRIADAQSRWKMVAVNPSLVIGPATQNAPTSESFSIMQQMGNGTMKAGAPRIGLGVVDVRDLADAHLHAAFDPAAEGRNIISGHETDLVEMAKTLQPTFGSHYPLPTRALPKSLVWLLGPMLGGLRRKFVSRNVNVKWRADNSKATRSLGLTYRPLDVSMNEMFGQMVKVGAFDD</sequence>
<gene>
    <name evidence="3" type="ORF">POI8812_03056</name>
</gene>
<dbReference type="EMBL" id="OMKW01000004">
    <property type="protein sequence ID" value="SPF30714.1"/>
    <property type="molecule type" value="Genomic_DNA"/>
</dbReference>
<organism evidence="3 4">
    <name type="scientific">Pontivivens insulae</name>
    <dbReference type="NCBI Taxonomy" id="1639689"/>
    <lineage>
        <taxon>Bacteria</taxon>
        <taxon>Pseudomonadati</taxon>
        <taxon>Pseudomonadota</taxon>
        <taxon>Alphaproteobacteria</taxon>
        <taxon>Rhodobacterales</taxon>
        <taxon>Paracoccaceae</taxon>
        <taxon>Pontivivens</taxon>
    </lineage>
</organism>
<keyword evidence="4" id="KW-1185">Reference proteome</keyword>
<dbReference type="InterPro" id="IPR001509">
    <property type="entry name" value="Epimerase_deHydtase"/>
</dbReference>
<dbReference type="RefSeq" id="WP_211310412.1">
    <property type="nucleotide sequence ID" value="NZ_OMKW01000004.1"/>
</dbReference>
<proteinExistence type="predicted"/>
<dbReference type="AlphaFoldDB" id="A0A2R8AEP2"/>
<feature type="domain" description="NAD-dependent epimerase/dehydratase" evidence="2">
    <location>
        <begin position="11"/>
        <end position="253"/>
    </location>
</feature>
<evidence type="ECO:0000313" key="3">
    <source>
        <dbReference type="EMBL" id="SPF30714.1"/>
    </source>
</evidence>
<keyword evidence="1" id="KW-0560">Oxidoreductase</keyword>
<dbReference type="Proteomes" id="UP000244932">
    <property type="component" value="Unassembled WGS sequence"/>
</dbReference>
<dbReference type="GO" id="GO:0016616">
    <property type="term" value="F:oxidoreductase activity, acting on the CH-OH group of donors, NAD or NADP as acceptor"/>
    <property type="evidence" value="ECO:0007669"/>
    <property type="project" value="TreeGrafter"/>
</dbReference>
<evidence type="ECO:0000256" key="1">
    <source>
        <dbReference type="ARBA" id="ARBA00023002"/>
    </source>
</evidence>
<dbReference type="Gene3D" id="3.40.50.720">
    <property type="entry name" value="NAD(P)-binding Rossmann-like Domain"/>
    <property type="match status" value="1"/>
</dbReference>
<dbReference type="FunFam" id="3.40.50.720:FF:000085">
    <property type="entry name" value="Dihydroflavonol reductase"/>
    <property type="match status" value="1"/>
</dbReference>
<reference evidence="3 4" key="1">
    <citation type="submission" date="2018-03" db="EMBL/GenBank/DDBJ databases">
        <authorList>
            <person name="Keele B.F."/>
        </authorList>
    </citation>
    <scope>NUCLEOTIDE SEQUENCE [LARGE SCALE GENOMIC DNA]</scope>
    <source>
        <strain evidence="3 4">CeCT 8812</strain>
    </source>
</reference>
<dbReference type="PANTHER" id="PTHR10366:SF852">
    <property type="entry name" value="CINNAMOYL-COA REDUCTASE CAD2"/>
    <property type="match status" value="1"/>
</dbReference>
<dbReference type="PANTHER" id="PTHR10366">
    <property type="entry name" value="NAD DEPENDENT EPIMERASE/DEHYDRATASE"/>
    <property type="match status" value="1"/>
</dbReference>
<dbReference type="InterPro" id="IPR050425">
    <property type="entry name" value="NAD(P)_dehydrat-like"/>
</dbReference>
<dbReference type="Pfam" id="PF01370">
    <property type="entry name" value="Epimerase"/>
    <property type="match status" value="1"/>
</dbReference>
<evidence type="ECO:0000259" key="2">
    <source>
        <dbReference type="Pfam" id="PF01370"/>
    </source>
</evidence>